<proteinExistence type="inferred from homology"/>
<organism>
    <name type="scientific">Culex quinquefasciatus</name>
    <name type="common">Southern house mosquito</name>
    <name type="synonym">Culex pungens</name>
    <dbReference type="NCBI Taxonomy" id="7176"/>
    <lineage>
        <taxon>Eukaryota</taxon>
        <taxon>Metazoa</taxon>
        <taxon>Ecdysozoa</taxon>
        <taxon>Arthropoda</taxon>
        <taxon>Hexapoda</taxon>
        <taxon>Insecta</taxon>
        <taxon>Pterygota</taxon>
        <taxon>Neoptera</taxon>
        <taxon>Endopterygota</taxon>
        <taxon>Diptera</taxon>
        <taxon>Nematocera</taxon>
        <taxon>Culicoidea</taxon>
        <taxon>Culicidae</taxon>
        <taxon>Culicinae</taxon>
        <taxon>Culicini</taxon>
        <taxon>Culex</taxon>
        <taxon>Culex</taxon>
    </lineage>
</organism>
<keyword evidence="4 9" id="KW-0732">Signal</keyword>
<dbReference type="SUPFAM" id="SSF50494">
    <property type="entry name" value="Trypsin-like serine proteases"/>
    <property type="match status" value="1"/>
</dbReference>
<dbReference type="CDD" id="cd00190">
    <property type="entry name" value="Tryp_SPc"/>
    <property type="match status" value="1"/>
</dbReference>
<keyword evidence="5" id="KW-0391">Immunity</keyword>
<dbReference type="PROSITE" id="PS50240">
    <property type="entry name" value="TRYPSIN_DOM"/>
    <property type="match status" value="1"/>
</dbReference>
<feature type="domain" description="Peptidase S1" evidence="10">
    <location>
        <begin position="87"/>
        <end position="302"/>
    </location>
</feature>
<evidence type="ECO:0000313" key="11">
    <source>
        <dbReference type="EMBL" id="EDS32749.1"/>
    </source>
</evidence>
<evidence type="ECO:0000256" key="9">
    <source>
        <dbReference type="SAM" id="SignalP"/>
    </source>
</evidence>
<dbReference type="Proteomes" id="UP000002320">
    <property type="component" value="Unassembled WGS sequence"/>
</dbReference>
<protein>
    <submittedName>
        <fullName evidence="11">Predicted protein</fullName>
    </submittedName>
</protein>
<comment type="similarity">
    <text evidence="8">Belongs to the peptidase S1 family. CLIP subfamily.</text>
</comment>
<dbReference type="InterPro" id="IPR051333">
    <property type="entry name" value="CLIP_Serine_Protease"/>
</dbReference>
<dbReference type="Pfam" id="PF00089">
    <property type="entry name" value="Trypsin"/>
    <property type="match status" value="1"/>
</dbReference>
<dbReference type="FunFam" id="2.40.10.10:FF:000028">
    <property type="entry name" value="Serine protease easter"/>
    <property type="match status" value="1"/>
</dbReference>
<dbReference type="VEuPathDB" id="VectorBase:CQUJHB014324"/>
<keyword evidence="2" id="KW-0964">Secreted</keyword>
<accession>B0WQ86</accession>
<evidence type="ECO:0000313" key="12">
    <source>
        <dbReference type="EnsemblMetazoa" id="CPIJ009208-PA"/>
    </source>
</evidence>
<dbReference type="EnsemblMetazoa" id="CPIJ009208-RA">
    <property type="protein sequence ID" value="CPIJ009208-PA"/>
    <property type="gene ID" value="CPIJ009208"/>
</dbReference>
<dbReference type="GO" id="GO:0045087">
    <property type="term" value="P:innate immune response"/>
    <property type="evidence" value="ECO:0007669"/>
    <property type="project" value="UniProtKB-KW"/>
</dbReference>
<dbReference type="VEuPathDB" id="VectorBase:CPIJ009208"/>
<dbReference type="KEGG" id="cqu:CpipJ_CPIJ009208"/>
<feature type="signal peptide" evidence="9">
    <location>
        <begin position="1"/>
        <end position="20"/>
    </location>
</feature>
<evidence type="ECO:0000256" key="7">
    <source>
        <dbReference type="ARBA" id="ARBA00023180"/>
    </source>
</evidence>
<dbReference type="OrthoDB" id="547031at2759"/>
<dbReference type="HOGENOM" id="CLU_006842_0_3_1"/>
<gene>
    <name evidence="12" type="primary">6041643</name>
    <name evidence="11" type="ORF">CpipJ_CPIJ009208</name>
</gene>
<name>B0WQ86_CULQU</name>
<dbReference type="InterPro" id="IPR001254">
    <property type="entry name" value="Trypsin_dom"/>
</dbReference>
<evidence type="ECO:0000256" key="1">
    <source>
        <dbReference type="ARBA" id="ARBA00004613"/>
    </source>
</evidence>
<evidence type="ECO:0000256" key="8">
    <source>
        <dbReference type="ARBA" id="ARBA00024195"/>
    </source>
</evidence>
<evidence type="ECO:0000256" key="4">
    <source>
        <dbReference type="ARBA" id="ARBA00022729"/>
    </source>
</evidence>
<comment type="subcellular location">
    <subcellularLocation>
        <location evidence="1">Secreted</location>
    </subcellularLocation>
</comment>
<dbReference type="AlphaFoldDB" id="B0WQ86"/>
<keyword evidence="6" id="KW-1015">Disulfide bond</keyword>
<keyword evidence="3" id="KW-0399">Innate immunity</keyword>
<dbReference type="PANTHER" id="PTHR24260">
    <property type="match status" value="1"/>
</dbReference>
<dbReference type="SMART" id="SM00020">
    <property type="entry name" value="Tryp_SPc"/>
    <property type="match status" value="1"/>
</dbReference>
<evidence type="ECO:0000313" key="13">
    <source>
        <dbReference type="Proteomes" id="UP000002320"/>
    </source>
</evidence>
<dbReference type="InParanoid" id="B0WQ86"/>
<evidence type="ECO:0000259" key="10">
    <source>
        <dbReference type="PROSITE" id="PS50240"/>
    </source>
</evidence>
<dbReference type="GO" id="GO:0005576">
    <property type="term" value="C:extracellular region"/>
    <property type="evidence" value="ECO:0007669"/>
    <property type="project" value="UniProtKB-SubCell"/>
</dbReference>
<dbReference type="EMBL" id="DS232037">
    <property type="protein sequence ID" value="EDS32749.1"/>
    <property type="molecule type" value="Genomic_DNA"/>
</dbReference>
<keyword evidence="13" id="KW-1185">Reference proteome</keyword>
<dbReference type="eggNOG" id="KOG3627">
    <property type="taxonomic scope" value="Eukaryota"/>
</dbReference>
<evidence type="ECO:0000256" key="3">
    <source>
        <dbReference type="ARBA" id="ARBA00022588"/>
    </source>
</evidence>
<evidence type="ECO:0000256" key="2">
    <source>
        <dbReference type="ARBA" id="ARBA00022525"/>
    </source>
</evidence>
<reference evidence="11" key="1">
    <citation type="submission" date="2007-03" db="EMBL/GenBank/DDBJ databases">
        <title>Annotation of Culex pipiens quinquefasciatus.</title>
        <authorList>
            <consortium name="The Broad Institute Genome Sequencing Platform"/>
            <person name="Atkinson P.W."/>
            <person name="Hemingway J."/>
            <person name="Christensen B.M."/>
            <person name="Higgs S."/>
            <person name="Kodira C."/>
            <person name="Hannick L."/>
            <person name="Megy K."/>
            <person name="O'Leary S."/>
            <person name="Pearson M."/>
            <person name="Haas B.J."/>
            <person name="Mauceli E."/>
            <person name="Wortman J.R."/>
            <person name="Lee N.H."/>
            <person name="Guigo R."/>
            <person name="Stanke M."/>
            <person name="Alvarado L."/>
            <person name="Amedeo P."/>
            <person name="Antoine C.H."/>
            <person name="Arensburger P."/>
            <person name="Bidwell S.L."/>
            <person name="Crawford M."/>
            <person name="Camaro F."/>
            <person name="Devon K."/>
            <person name="Engels R."/>
            <person name="Hammond M."/>
            <person name="Howarth C."/>
            <person name="Koehrsen M."/>
            <person name="Lawson D."/>
            <person name="Montgomery P."/>
            <person name="Nene V."/>
            <person name="Nusbaum C."/>
            <person name="Puiu D."/>
            <person name="Romero-Severson J."/>
            <person name="Severson D.W."/>
            <person name="Shumway M."/>
            <person name="Sisk P."/>
            <person name="Stolte C."/>
            <person name="Zeng Q."/>
            <person name="Eisenstadt E."/>
            <person name="Fraser-Liggett C."/>
            <person name="Strausberg R."/>
            <person name="Galagan J."/>
            <person name="Birren B."/>
            <person name="Collins F.H."/>
        </authorList>
    </citation>
    <scope>NUCLEOTIDE SEQUENCE [LARGE SCALE GENOMIC DNA]</scope>
    <source>
        <strain evidence="11">JHB</strain>
    </source>
</reference>
<dbReference type="InterPro" id="IPR009003">
    <property type="entry name" value="Peptidase_S1_PA"/>
</dbReference>
<reference evidence="12" key="2">
    <citation type="submission" date="2020-05" db="UniProtKB">
        <authorList>
            <consortium name="EnsemblMetazoa"/>
        </authorList>
    </citation>
    <scope>IDENTIFICATION</scope>
    <source>
        <strain evidence="12">JHB</strain>
    </source>
</reference>
<dbReference type="GO" id="GO:0006508">
    <property type="term" value="P:proteolysis"/>
    <property type="evidence" value="ECO:0007669"/>
    <property type="project" value="InterPro"/>
</dbReference>
<dbReference type="GO" id="GO:0004252">
    <property type="term" value="F:serine-type endopeptidase activity"/>
    <property type="evidence" value="ECO:0007669"/>
    <property type="project" value="InterPro"/>
</dbReference>
<dbReference type="Gene3D" id="2.40.10.10">
    <property type="entry name" value="Trypsin-like serine proteases"/>
    <property type="match status" value="2"/>
</dbReference>
<evidence type="ECO:0000256" key="6">
    <source>
        <dbReference type="ARBA" id="ARBA00023157"/>
    </source>
</evidence>
<sequence>MIRNLAPLALISLISSITSTLLPCDSFFCSTHELVIEPTERDYTPVDIRHRNGVTVLKFGRDPEAGREYPDLLPGTKTCGKYTVNRIRAGQQAALREFPWMAIIRYDKMVHPGCIGTLISKRYVLTAAQCARSDWKPYQVRLGEHTVGRDRDCSLKDAKDCAPPVRDYDIESIVEHWNHNASVNTNDTALLRLKSDVTFEENPPLSKILCTTLIPLQDNSKCWISGAALDESHLCAGGTTSGGTCMGDIGVPLGGVTRIEGSGPRFVQFGIASRDMQSCGVPGTTIYTKVAYFMDWIRANMEP</sequence>
<keyword evidence="7" id="KW-0325">Glycoprotein</keyword>
<feature type="chain" id="PRO_5011408588" evidence="9">
    <location>
        <begin position="21"/>
        <end position="303"/>
    </location>
</feature>
<dbReference type="PANTHER" id="PTHR24260:SF145">
    <property type="entry name" value="FI17609P1-RELATED"/>
    <property type="match status" value="1"/>
</dbReference>
<dbReference type="InterPro" id="IPR043504">
    <property type="entry name" value="Peptidase_S1_PA_chymotrypsin"/>
</dbReference>
<evidence type="ECO:0000256" key="5">
    <source>
        <dbReference type="ARBA" id="ARBA00022859"/>
    </source>
</evidence>